<dbReference type="RefSeq" id="WP_095088869.1">
    <property type="nucleotide sequence ID" value="NZ_BMDM01000001.1"/>
</dbReference>
<reference evidence="13 14" key="1">
    <citation type="submission" date="2017-06" db="EMBL/GenBank/DDBJ databases">
        <authorList>
            <consortium name="Pathogen Informatics"/>
        </authorList>
    </citation>
    <scope>NUCLEOTIDE SEQUENCE [LARGE SCALE GENOMIC DNA]</scope>
    <source>
        <strain evidence="13 14">NCTC13839</strain>
    </source>
</reference>
<keyword evidence="3" id="KW-0813">Transport</keyword>
<evidence type="ECO:0000256" key="9">
    <source>
        <dbReference type="ARBA" id="ARBA00063980"/>
    </source>
</evidence>
<proteinExistence type="inferred from homology"/>
<evidence type="ECO:0000256" key="11">
    <source>
        <dbReference type="SAM" id="SignalP"/>
    </source>
</evidence>
<dbReference type="Pfam" id="PF00496">
    <property type="entry name" value="SBP_bac_5"/>
    <property type="match status" value="1"/>
</dbReference>
<dbReference type="GO" id="GO:0015031">
    <property type="term" value="P:protein transport"/>
    <property type="evidence" value="ECO:0007669"/>
    <property type="project" value="UniProtKB-KW"/>
</dbReference>
<keyword evidence="14" id="KW-1185">Reference proteome</keyword>
<evidence type="ECO:0000256" key="3">
    <source>
        <dbReference type="ARBA" id="ARBA00022448"/>
    </source>
</evidence>
<dbReference type="CDD" id="cd08504">
    <property type="entry name" value="PBP2_OppA"/>
    <property type="match status" value="1"/>
</dbReference>
<evidence type="ECO:0000313" key="14">
    <source>
        <dbReference type="Proteomes" id="UP000242084"/>
    </source>
</evidence>
<dbReference type="AlphaFoldDB" id="A0A239ZTS2"/>
<evidence type="ECO:0000256" key="6">
    <source>
        <dbReference type="ARBA" id="ARBA00022856"/>
    </source>
</evidence>
<dbReference type="FunFam" id="3.90.76.10:FF:000001">
    <property type="entry name" value="Oligopeptide ABC transporter substrate-binding protein"/>
    <property type="match status" value="1"/>
</dbReference>
<dbReference type="PIRSF" id="PIRSF002741">
    <property type="entry name" value="MppA"/>
    <property type="match status" value="1"/>
</dbReference>
<dbReference type="Gene3D" id="3.40.190.10">
    <property type="entry name" value="Periplasmic binding protein-like II"/>
    <property type="match status" value="1"/>
</dbReference>
<keyword evidence="6" id="KW-0571">Peptide transport</keyword>
<feature type="domain" description="Solute-binding protein family 5" evidence="12">
    <location>
        <begin position="77"/>
        <end position="458"/>
    </location>
</feature>
<sequence length="541" mass="61409">MSKGIKFLSLLLTLVLIMSACSSGSGDKNSSDNKSLDLQINGDVPTMDSAMATDGLSFDMFFQTMEGLYTLDKDDKAIPAVAKGDPKITNDGKKWTVKLRKDAKWSNGDPVTAHDFVYAWRKVLDPKTASEYAYILYDIKNAEAINTGDKKPSELGVKAKDDYTLEFELTKSLPYYKELLSFGTFMPQNKNFVEKQGDKYGTTVKSTLYNGPFKMSEWKPDDKVTLKKNDKYWDKDKVKLKTVNYKVVKEASTAVNLYKTGKLDIVDLPAEQVKKYKDSKEFHTELDTVTYYFKLNEDKVPAFKNKDFRLAFAKAIDKKAYVDNNLNNGSIPSDNFVPKDFVKDSKGKEYQDGVKNKNHYNVKEAKAHFEKAKKALGKDEFTIELMTYDKDTAKRDAEYFKEQLEKNLDGVTIKIKQQPFKQKLDVVSKGEYQMSLENWIPDYPDPMTFLELYVTDGSHNNTGWSNKEYDSIIKKADSSLASNPDKRLSELQRAEGMLLNEAGIVPLYQVGVAQLQKSNVKNVVNHQFGGVSTLKEAYIEK</sequence>
<comment type="subcellular location">
    <subcellularLocation>
        <location evidence="1">Periplasm</location>
    </subcellularLocation>
</comment>
<keyword evidence="7" id="KW-0653">Protein transport</keyword>
<evidence type="ECO:0000256" key="5">
    <source>
        <dbReference type="ARBA" id="ARBA00022764"/>
    </source>
</evidence>
<dbReference type="Gene3D" id="3.90.76.10">
    <property type="entry name" value="Dipeptide-binding Protein, Domain 1"/>
    <property type="match status" value="1"/>
</dbReference>
<protein>
    <recommendedName>
        <fullName evidence="10">Periplasmic oligopeptide-binding protein OppA</fullName>
    </recommendedName>
</protein>
<dbReference type="Proteomes" id="UP000242084">
    <property type="component" value="Chromosome 1"/>
</dbReference>
<dbReference type="GO" id="GO:0043190">
    <property type="term" value="C:ATP-binding cassette (ABC) transporter complex"/>
    <property type="evidence" value="ECO:0007669"/>
    <property type="project" value="InterPro"/>
</dbReference>
<dbReference type="KEGG" id="sste:SAMEA4384403_1866"/>
<dbReference type="FunFam" id="3.10.105.10:FF:000001">
    <property type="entry name" value="Oligopeptide ABC transporter, oligopeptide-binding protein"/>
    <property type="match status" value="1"/>
</dbReference>
<dbReference type="PANTHER" id="PTHR30290">
    <property type="entry name" value="PERIPLASMIC BINDING COMPONENT OF ABC TRANSPORTER"/>
    <property type="match status" value="1"/>
</dbReference>
<dbReference type="PROSITE" id="PS51257">
    <property type="entry name" value="PROKAR_LIPOPROTEIN"/>
    <property type="match status" value="1"/>
</dbReference>
<name>A0A239ZTS2_9STAP</name>
<dbReference type="InterPro" id="IPR000914">
    <property type="entry name" value="SBP_5_dom"/>
</dbReference>
<keyword evidence="8" id="KW-1015">Disulfide bond</keyword>
<evidence type="ECO:0000313" key="13">
    <source>
        <dbReference type="EMBL" id="SNV74066.1"/>
    </source>
</evidence>
<dbReference type="InterPro" id="IPR039424">
    <property type="entry name" value="SBP_5"/>
</dbReference>
<evidence type="ECO:0000259" key="12">
    <source>
        <dbReference type="Pfam" id="PF00496"/>
    </source>
</evidence>
<dbReference type="GO" id="GO:0015833">
    <property type="term" value="P:peptide transport"/>
    <property type="evidence" value="ECO:0007669"/>
    <property type="project" value="UniProtKB-KW"/>
</dbReference>
<keyword evidence="4 11" id="KW-0732">Signal</keyword>
<evidence type="ECO:0000256" key="10">
    <source>
        <dbReference type="ARBA" id="ARBA00072558"/>
    </source>
</evidence>
<organism evidence="13 14">
    <name type="scientific">Mammaliicoccus stepanovicii</name>
    <dbReference type="NCBI Taxonomy" id="643214"/>
    <lineage>
        <taxon>Bacteria</taxon>
        <taxon>Bacillati</taxon>
        <taxon>Bacillota</taxon>
        <taxon>Bacilli</taxon>
        <taxon>Bacillales</taxon>
        <taxon>Staphylococcaceae</taxon>
        <taxon>Mammaliicoccus</taxon>
    </lineage>
</organism>
<comment type="similarity">
    <text evidence="2">Belongs to the bacterial solute-binding protein 5 family.</text>
</comment>
<dbReference type="Gene3D" id="3.10.105.10">
    <property type="entry name" value="Dipeptide-binding Protein, Domain 3"/>
    <property type="match status" value="1"/>
</dbReference>
<dbReference type="PANTHER" id="PTHR30290:SF10">
    <property type="entry name" value="PERIPLASMIC OLIGOPEPTIDE-BINDING PROTEIN-RELATED"/>
    <property type="match status" value="1"/>
</dbReference>
<dbReference type="OrthoDB" id="9801912at2"/>
<comment type="subunit">
    <text evidence="9">The complex is composed of two ATP-binding proteins (OppD and OppF), two transmembrane proteins (OppB and OppC) and a solute-binding protein (OppA).</text>
</comment>
<accession>A0A239ZTS2</accession>
<dbReference type="GO" id="GO:1904680">
    <property type="term" value="F:peptide transmembrane transporter activity"/>
    <property type="evidence" value="ECO:0007669"/>
    <property type="project" value="TreeGrafter"/>
</dbReference>
<dbReference type="SUPFAM" id="SSF53850">
    <property type="entry name" value="Periplasmic binding protein-like II"/>
    <property type="match status" value="1"/>
</dbReference>
<evidence type="ECO:0000256" key="7">
    <source>
        <dbReference type="ARBA" id="ARBA00022927"/>
    </source>
</evidence>
<feature type="chain" id="PRO_5030041713" description="Periplasmic oligopeptide-binding protein OppA" evidence="11">
    <location>
        <begin position="26"/>
        <end position="541"/>
    </location>
</feature>
<evidence type="ECO:0000256" key="8">
    <source>
        <dbReference type="ARBA" id="ARBA00023157"/>
    </source>
</evidence>
<evidence type="ECO:0000256" key="4">
    <source>
        <dbReference type="ARBA" id="ARBA00022729"/>
    </source>
</evidence>
<feature type="signal peptide" evidence="11">
    <location>
        <begin position="1"/>
        <end position="25"/>
    </location>
</feature>
<evidence type="ECO:0000256" key="2">
    <source>
        <dbReference type="ARBA" id="ARBA00005695"/>
    </source>
</evidence>
<keyword evidence="5" id="KW-0574">Periplasm</keyword>
<evidence type="ECO:0000256" key="1">
    <source>
        <dbReference type="ARBA" id="ARBA00004418"/>
    </source>
</evidence>
<gene>
    <name evidence="13" type="primary">oppA_1</name>
    <name evidence="13" type="ORF">SAMEA4384403_01866</name>
</gene>
<dbReference type="InterPro" id="IPR030678">
    <property type="entry name" value="Peptide/Ni-bd"/>
</dbReference>
<dbReference type="GO" id="GO:0030288">
    <property type="term" value="C:outer membrane-bounded periplasmic space"/>
    <property type="evidence" value="ECO:0007669"/>
    <property type="project" value="UniProtKB-ARBA"/>
</dbReference>
<dbReference type="FunFam" id="3.40.190.10:FF:000018">
    <property type="entry name" value="Oligopeptide ABC transporter, oligopeptide-binding protein"/>
    <property type="match status" value="1"/>
</dbReference>
<dbReference type="EMBL" id="LT906462">
    <property type="protein sequence ID" value="SNV74066.1"/>
    <property type="molecule type" value="Genomic_DNA"/>
</dbReference>